<dbReference type="EMBL" id="JAQNDM010000002">
    <property type="protein sequence ID" value="MDC0712661.1"/>
    <property type="molecule type" value="Genomic_DNA"/>
</dbReference>
<dbReference type="RefSeq" id="WP_272146318.1">
    <property type="nucleotide sequence ID" value="NZ_JAQNDM010000002.1"/>
</dbReference>
<keyword evidence="1" id="KW-0732">Signal</keyword>
<keyword evidence="2" id="KW-0677">Repeat</keyword>
<name>A0ABT5DG67_9BACT</name>
<dbReference type="Proteomes" id="UP001221838">
    <property type="component" value="Unassembled WGS sequence"/>
</dbReference>
<dbReference type="NCBIfam" id="TIGR02232">
    <property type="entry name" value="myxo_disulf_rpt"/>
    <property type="match status" value="4"/>
</dbReference>
<proteinExistence type="predicted"/>
<keyword evidence="5" id="KW-1185">Reference proteome</keyword>
<evidence type="ECO:0000256" key="3">
    <source>
        <dbReference type="ARBA" id="ARBA00023157"/>
    </source>
</evidence>
<dbReference type="InterPro" id="IPR011936">
    <property type="entry name" value="Myxo_disulph_rpt"/>
</dbReference>
<keyword evidence="3" id="KW-1015">Disulfide bond</keyword>
<evidence type="ECO:0000313" key="5">
    <source>
        <dbReference type="Proteomes" id="UP001221838"/>
    </source>
</evidence>
<evidence type="ECO:0000313" key="4">
    <source>
        <dbReference type="EMBL" id="MDC0712661.1"/>
    </source>
</evidence>
<dbReference type="Pfam" id="PF13948">
    <property type="entry name" value="DUF4215"/>
    <property type="match status" value="1"/>
</dbReference>
<gene>
    <name evidence="4" type="ORF">POL68_29630</name>
</gene>
<accession>A0ABT5DG67</accession>
<reference evidence="4 5" key="1">
    <citation type="submission" date="2022-11" db="EMBL/GenBank/DDBJ databases">
        <title>Minimal conservation of predation-associated metabolite biosynthetic gene clusters underscores biosynthetic potential of Myxococcota including descriptions for ten novel species: Archangium lansinium sp. nov., Myxococcus landrumus sp. nov., Nannocystis bai.</title>
        <authorList>
            <person name="Ahearne A."/>
            <person name="Stevens C."/>
            <person name="Dowd S."/>
        </authorList>
    </citation>
    <scope>NUCLEOTIDE SEQUENCE [LARGE SCALE GENOMIC DNA]</scope>
    <source>
        <strain evidence="4 5">NCWAL01</strain>
    </source>
</reference>
<organism evidence="4 5">
    <name type="scientific">Stigmatella ashevillensis</name>
    <dbReference type="NCBI Taxonomy" id="2995309"/>
    <lineage>
        <taxon>Bacteria</taxon>
        <taxon>Pseudomonadati</taxon>
        <taxon>Myxococcota</taxon>
        <taxon>Myxococcia</taxon>
        <taxon>Myxococcales</taxon>
        <taxon>Cystobacterineae</taxon>
        <taxon>Archangiaceae</taxon>
        <taxon>Stigmatella</taxon>
    </lineage>
</organism>
<protein>
    <submittedName>
        <fullName evidence="4">DUF4215 domain-containing protein</fullName>
    </submittedName>
</protein>
<sequence>MLSLSALFFFSCYKSEATTCSSGRVCPAPLTCSLEGDKCVTVGECGDGVKQADEKCDDENKNDGDGCSADCLSLEMCGDRVRNYGKVINVRNEPVSFYELCDDGGNVSGDGCSADCLSLEICGNGIIDVAVGEVCDQIGNTEDGDGCSGDCKSKELCGDGIVNKSKGETCDSSDRTQCSPNCRAIGGCRNGLREGSEECDDGNDVDDDGCRNNCTAARCGDGVKAPFEECDPSLNDDDSMNNPEKCRADCRASECKDFIVNPHDGEECDSGGVDSRYCRADCKATVCGDGYVNKEAGEECDSKGASGSCSIDCKEIDLGSCGNGSRAWWEACDDGNDNACGSCSAGCWVSQPIESAVGKIEIVGDVTDGVMGIEDGWQFHIDSGRILVVFEFDRNDKWTAGTARLNIGDTNDAKVVADEIVRVIGLLRNTLQVEAEKTGDSVVILTNKAEVGVLGNQALRARPTTEAGVYLKLTGMAGGRGKDCGKGVGCSGPMSLDCLSGLECKAVPGGKFKCCSGNDCG</sequence>
<evidence type="ECO:0000256" key="2">
    <source>
        <dbReference type="ARBA" id="ARBA00022737"/>
    </source>
</evidence>
<evidence type="ECO:0000256" key="1">
    <source>
        <dbReference type="ARBA" id="ARBA00022729"/>
    </source>
</evidence>
<comment type="caution">
    <text evidence="4">The sequence shown here is derived from an EMBL/GenBank/DDBJ whole genome shotgun (WGS) entry which is preliminary data.</text>
</comment>